<dbReference type="OrthoDB" id="791021at2"/>
<evidence type="ECO:0000313" key="4">
    <source>
        <dbReference type="EMBL" id="KAA8484126.1"/>
    </source>
</evidence>
<dbReference type="Proteomes" id="UP000322918">
    <property type="component" value="Unassembled WGS sequence"/>
</dbReference>
<evidence type="ECO:0000259" key="3">
    <source>
        <dbReference type="Pfam" id="PF13505"/>
    </source>
</evidence>
<accession>A0A5M9HB02</accession>
<comment type="caution">
    <text evidence="4">The sequence shown here is derived from an EMBL/GenBank/DDBJ whole genome shotgun (WGS) entry which is preliminary data.</text>
</comment>
<feature type="signal peptide" evidence="2">
    <location>
        <begin position="1"/>
        <end position="25"/>
    </location>
</feature>
<organism evidence="4 5">
    <name type="scientific">Arcticibacter tournemirensis</name>
    <dbReference type="NCBI Taxonomy" id="699437"/>
    <lineage>
        <taxon>Bacteria</taxon>
        <taxon>Pseudomonadati</taxon>
        <taxon>Bacteroidota</taxon>
        <taxon>Sphingobacteriia</taxon>
        <taxon>Sphingobacteriales</taxon>
        <taxon>Sphingobacteriaceae</taxon>
        <taxon>Arcticibacter</taxon>
    </lineage>
</organism>
<dbReference type="Pfam" id="PF13505">
    <property type="entry name" value="OMP_b-brl"/>
    <property type="match status" value="1"/>
</dbReference>
<keyword evidence="5" id="KW-1185">Reference proteome</keyword>
<reference evidence="4 5" key="1">
    <citation type="submission" date="2019-09" db="EMBL/GenBank/DDBJ databases">
        <title>Pararcticibacter amylolyticus gen. nov., sp. nov., isolated from a rottenly hemp rope, and reclassification of Pedobacter tournemirensis as Pararcticibacter tournemirensis comb. nov.</title>
        <authorList>
            <person name="Cai Y."/>
        </authorList>
    </citation>
    <scope>NUCLEOTIDE SEQUENCE [LARGE SCALE GENOMIC DNA]</scope>
    <source>
        <strain evidence="4 5">TF5-37.2-LB10</strain>
    </source>
</reference>
<dbReference type="InterPro" id="IPR027385">
    <property type="entry name" value="Beta-barrel_OMP"/>
</dbReference>
<evidence type="ECO:0000256" key="2">
    <source>
        <dbReference type="SAM" id="SignalP"/>
    </source>
</evidence>
<feature type="domain" description="Outer membrane protein beta-barrel" evidence="3">
    <location>
        <begin position="12"/>
        <end position="155"/>
    </location>
</feature>
<gene>
    <name evidence="4" type="ORF">F1649_07240</name>
</gene>
<name>A0A5M9HB02_9SPHI</name>
<dbReference type="EMBL" id="VWNE01000009">
    <property type="protein sequence ID" value="KAA8484126.1"/>
    <property type="molecule type" value="Genomic_DNA"/>
</dbReference>
<sequence length="172" mass="18679">MKKTIKLLTAASAIALLFSVTETKAQDSQAWRLGVGLNGGVGTKDPYGFVLGGDVKLQKDLAGPVSLTLASGFNHFFVKDEFKDTQNDLPYNVVPLKAGVKAFLSKNFYVSGELGAGFGTDDWSETSFVWSPSIGWAFTNGLDIGVKYEDYTKYDPTKQVALRIAYGFNLSK</sequence>
<keyword evidence="1 2" id="KW-0732">Signal</keyword>
<dbReference type="RefSeq" id="WP_141815904.1">
    <property type="nucleotide sequence ID" value="NZ_VFPL01000001.1"/>
</dbReference>
<dbReference type="AlphaFoldDB" id="A0A5M9HB02"/>
<proteinExistence type="predicted"/>
<evidence type="ECO:0000256" key="1">
    <source>
        <dbReference type="ARBA" id="ARBA00022729"/>
    </source>
</evidence>
<feature type="chain" id="PRO_5024324012" description="Outer membrane protein beta-barrel domain-containing protein" evidence="2">
    <location>
        <begin position="26"/>
        <end position="172"/>
    </location>
</feature>
<evidence type="ECO:0000313" key="5">
    <source>
        <dbReference type="Proteomes" id="UP000322918"/>
    </source>
</evidence>
<protein>
    <recommendedName>
        <fullName evidence="3">Outer membrane protein beta-barrel domain-containing protein</fullName>
    </recommendedName>
</protein>